<organism evidence="1 2">
    <name type="scientific">Populus alba</name>
    <name type="common">White poplar</name>
    <dbReference type="NCBI Taxonomy" id="43335"/>
    <lineage>
        <taxon>Eukaryota</taxon>
        <taxon>Viridiplantae</taxon>
        <taxon>Streptophyta</taxon>
        <taxon>Embryophyta</taxon>
        <taxon>Tracheophyta</taxon>
        <taxon>Spermatophyta</taxon>
        <taxon>Magnoliopsida</taxon>
        <taxon>eudicotyledons</taxon>
        <taxon>Gunneridae</taxon>
        <taxon>Pentapetalae</taxon>
        <taxon>rosids</taxon>
        <taxon>fabids</taxon>
        <taxon>Malpighiales</taxon>
        <taxon>Salicaceae</taxon>
        <taxon>Saliceae</taxon>
        <taxon>Populus</taxon>
    </lineage>
</organism>
<dbReference type="Proteomes" id="UP000309997">
    <property type="component" value="Unassembled WGS sequence"/>
</dbReference>
<evidence type="ECO:0000313" key="1">
    <source>
        <dbReference type="EMBL" id="KAL3578733.1"/>
    </source>
</evidence>
<keyword evidence="2" id="KW-1185">Reference proteome</keyword>
<comment type="caution">
    <text evidence="1">The sequence shown here is derived from an EMBL/GenBank/DDBJ whole genome shotgun (WGS) entry which is preliminary data.</text>
</comment>
<gene>
    <name evidence="1" type="ORF">D5086_020237</name>
</gene>
<proteinExistence type="predicted"/>
<reference evidence="1 2" key="1">
    <citation type="journal article" date="2024" name="Plant Biotechnol. J.">
        <title>Genome and CRISPR/Cas9 system of a widespread forest tree (Populus alba) in the world.</title>
        <authorList>
            <person name="Liu Y.J."/>
            <person name="Jiang P.F."/>
            <person name="Han X.M."/>
            <person name="Li X.Y."/>
            <person name="Wang H.M."/>
            <person name="Wang Y.J."/>
            <person name="Wang X.X."/>
            <person name="Zeng Q.Y."/>
        </authorList>
    </citation>
    <scope>NUCLEOTIDE SEQUENCE [LARGE SCALE GENOMIC DNA]</scope>
    <source>
        <strain evidence="2">cv. PAL-ZL1</strain>
    </source>
</reference>
<name>A0ACC4BL29_POPAL</name>
<dbReference type="EMBL" id="RCHU02000010">
    <property type="protein sequence ID" value="KAL3578733.1"/>
    <property type="molecule type" value="Genomic_DNA"/>
</dbReference>
<accession>A0ACC4BL29</accession>
<evidence type="ECO:0000313" key="2">
    <source>
        <dbReference type="Proteomes" id="UP000309997"/>
    </source>
</evidence>
<protein>
    <submittedName>
        <fullName evidence="1">Uncharacterized protein</fullName>
    </submittedName>
</protein>
<sequence>MNLDLVLLHNVLINKEILDVLALITLELNDLAEFLVLHNIPITTEIFLESLEDLFVAQLFRHNIRDNNNTRLHSQGEPCLQRSIMDKKGNTALMFLVKEFNTTLRCVTAMIFLSGSIE</sequence>